<dbReference type="AlphaFoldDB" id="A0A3Q9HQU8"/>
<name>A0A3Q9HQU8_9FIRM</name>
<dbReference type="Proteomes" id="UP000267250">
    <property type="component" value="Chromosome"/>
</dbReference>
<keyword evidence="2" id="KW-1185">Reference proteome</keyword>
<gene>
    <name evidence="1" type="ORF">BBF96_10235</name>
</gene>
<dbReference type="EMBL" id="CP016379">
    <property type="protein sequence ID" value="AZR73729.1"/>
    <property type="molecule type" value="Genomic_DNA"/>
</dbReference>
<organism evidence="1 2">
    <name type="scientific">Anoxybacter fermentans</name>
    <dbReference type="NCBI Taxonomy" id="1323375"/>
    <lineage>
        <taxon>Bacteria</taxon>
        <taxon>Bacillati</taxon>
        <taxon>Bacillota</taxon>
        <taxon>Clostridia</taxon>
        <taxon>Halanaerobiales</taxon>
        <taxon>Anoxybacter</taxon>
    </lineage>
</organism>
<protein>
    <submittedName>
        <fullName evidence="1">Uncharacterized protein</fullName>
    </submittedName>
</protein>
<dbReference type="RefSeq" id="WP_127017076.1">
    <property type="nucleotide sequence ID" value="NZ_CP016379.1"/>
</dbReference>
<dbReference type="OrthoDB" id="9802028at2"/>
<dbReference type="KEGG" id="aft:BBF96_10235"/>
<evidence type="ECO:0000313" key="1">
    <source>
        <dbReference type="EMBL" id="AZR73729.1"/>
    </source>
</evidence>
<accession>A0A3Q9HQU8</accession>
<reference evidence="1 2" key="1">
    <citation type="submission" date="2016-07" db="EMBL/GenBank/DDBJ databases">
        <title>Genome and transcriptome analysis of iron-reducing fermentative bacteria Anoxybacter fermentans.</title>
        <authorList>
            <person name="Zeng X."/>
            <person name="Shao Z."/>
        </authorList>
    </citation>
    <scope>NUCLEOTIDE SEQUENCE [LARGE SCALE GENOMIC DNA]</scope>
    <source>
        <strain evidence="1 2">DY22613</strain>
    </source>
</reference>
<proteinExistence type="predicted"/>
<sequence>MDFWGVEYQPAYNNEDGLNYGLYYCPICDADTLHQVLDVDFDNYDVKCSRCGTISVTRADFFDSYEEEVMNLGQKIAEFFPDGESLI</sequence>
<evidence type="ECO:0000313" key="2">
    <source>
        <dbReference type="Proteomes" id="UP000267250"/>
    </source>
</evidence>